<dbReference type="PANTHER" id="PTHR33371">
    <property type="entry name" value="INTERMEMBRANE PHOSPHOLIPID TRANSPORT SYSTEM BINDING PROTEIN MLAD-RELATED"/>
    <property type="match status" value="1"/>
</dbReference>
<feature type="transmembrane region" description="Helical" evidence="1">
    <location>
        <begin position="12"/>
        <end position="32"/>
    </location>
</feature>
<dbReference type="Pfam" id="PF11887">
    <property type="entry name" value="Mce4_CUP1"/>
    <property type="match status" value="1"/>
</dbReference>
<proteinExistence type="predicted"/>
<dbReference type="InterPro" id="IPR005693">
    <property type="entry name" value="Mce"/>
</dbReference>
<evidence type="ECO:0000259" key="2">
    <source>
        <dbReference type="Pfam" id="PF02470"/>
    </source>
</evidence>
<organism evidence="4 5">
    <name type="scientific">Prauserella isguenensis</name>
    <dbReference type="NCBI Taxonomy" id="1470180"/>
    <lineage>
        <taxon>Bacteria</taxon>
        <taxon>Bacillati</taxon>
        <taxon>Actinomycetota</taxon>
        <taxon>Actinomycetes</taxon>
        <taxon>Pseudonocardiales</taxon>
        <taxon>Pseudonocardiaceae</taxon>
        <taxon>Prauserella</taxon>
    </lineage>
</organism>
<dbReference type="InterPro" id="IPR052336">
    <property type="entry name" value="MlaD_Phospholipid_Transporter"/>
</dbReference>
<sequence length="394" mass="41180">MITTRFGQRLAQGVTIAIVLALVVAGGLWWTLKDAGSKRVSAYFPSAIGLYEGNTVRVLGVEMGEVTNVEPQGERVLVEMTYDRDVQIPADAKAIIVAPSLVSDRYVQLAPAYTGGPTLDAGATISQDRTEVPLEVDELAESLSRVSESLGPNGANKNGSLSDLLDTTANNLDGNGKALNDTITKLGKAAGTLSGNSGDLFATVENLAKFSTTLANSDQTVRKFEQQLADVSGYLSGERENLSATVAQLGEALTSVKGFVENNRGKLKSNVDKLASVTRVLVEQRGALAETLDIGPLALTNLANTYNASSGTLDARANLNELTQPPATMVCNLLKQTPDALDAVGNVCQGVADVVDNNVPLPSLAQSVHALNNGELPPLPLPVTQQVLSSGGGQ</sequence>
<keyword evidence="1" id="KW-0472">Membrane</keyword>
<name>A0A839RX09_9PSEU</name>
<keyword evidence="1" id="KW-1133">Transmembrane helix</keyword>
<evidence type="ECO:0000256" key="1">
    <source>
        <dbReference type="SAM" id="Phobius"/>
    </source>
</evidence>
<protein>
    <submittedName>
        <fullName evidence="4">Virulence factor Mce-like protein</fullName>
    </submittedName>
</protein>
<evidence type="ECO:0000259" key="3">
    <source>
        <dbReference type="Pfam" id="PF11887"/>
    </source>
</evidence>
<keyword evidence="5" id="KW-1185">Reference proteome</keyword>
<evidence type="ECO:0000313" key="5">
    <source>
        <dbReference type="Proteomes" id="UP000550714"/>
    </source>
</evidence>
<dbReference type="AlphaFoldDB" id="A0A839RX09"/>
<dbReference type="Pfam" id="PF02470">
    <property type="entry name" value="MlaD"/>
    <property type="match status" value="1"/>
</dbReference>
<evidence type="ECO:0000313" key="4">
    <source>
        <dbReference type="EMBL" id="MBB3049179.1"/>
    </source>
</evidence>
<reference evidence="4 5" key="1">
    <citation type="submission" date="2020-08" db="EMBL/GenBank/DDBJ databases">
        <title>Genomic Encyclopedia of Type Strains, Phase III (KMG-III): the genomes of soil and plant-associated and newly described type strains.</title>
        <authorList>
            <person name="Whitman W."/>
        </authorList>
    </citation>
    <scope>NUCLEOTIDE SEQUENCE [LARGE SCALE GENOMIC DNA]</scope>
    <source>
        <strain evidence="4 5">CECT 8577</strain>
    </source>
</reference>
<comment type="caution">
    <text evidence="4">The sequence shown here is derived from an EMBL/GenBank/DDBJ whole genome shotgun (WGS) entry which is preliminary data.</text>
</comment>
<dbReference type="InterPro" id="IPR003399">
    <property type="entry name" value="Mce/MlaD"/>
</dbReference>
<feature type="domain" description="Mammalian cell entry C-terminal" evidence="3">
    <location>
        <begin position="118"/>
        <end position="293"/>
    </location>
</feature>
<dbReference type="NCBIfam" id="TIGR00996">
    <property type="entry name" value="Mtu_fam_mce"/>
    <property type="match status" value="1"/>
</dbReference>
<dbReference type="RefSeq" id="WP_183646209.1">
    <property type="nucleotide sequence ID" value="NZ_JACHWU010000001.1"/>
</dbReference>
<feature type="domain" description="Mce/MlaD" evidence="2">
    <location>
        <begin position="37"/>
        <end position="111"/>
    </location>
</feature>
<dbReference type="EMBL" id="JACHWU010000001">
    <property type="protein sequence ID" value="MBB3049179.1"/>
    <property type="molecule type" value="Genomic_DNA"/>
</dbReference>
<dbReference type="PANTHER" id="PTHR33371:SF4">
    <property type="entry name" value="INTERMEMBRANE PHOSPHOLIPID TRANSPORT SYSTEM BINDING PROTEIN MLAD"/>
    <property type="match status" value="1"/>
</dbReference>
<dbReference type="GO" id="GO:0005576">
    <property type="term" value="C:extracellular region"/>
    <property type="evidence" value="ECO:0007669"/>
    <property type="project" value="TreeGrafter"/>
</dbReference>
<dbReference type="Proteomes" id="UP000550714">
    <property type="component" value="Unassembled WGS sequence"/>
</dbReference>
<gene>
    <name evidence="4" type="ORF">FHS23_000174</name>
</gene>
<dbReference type="InterPro" id="IPR024516">
    <property type="entry name" value="Mce_C"/>
</dbReference>
<keyword evidence="1" id="KW-0812">Transmembrane</keyword>
<accession>A0A839RX09</accession>